<dbReference type="PROSITE" id="PS51063">
    <property type="entry name" value="HTH_CRP_2"/>
    <property type="match status" value="1"/>
</dbReference>
<dbReference type="InterPro" id="IPR036390">
    <property type="entry name" value="WH_DNA-bd_sf"/>
</dbReference>
<dbReference type="RefSeq" id="WP_161317282.1">
    <property type="nucleotide sequence ID" value="NZ_WTUW01000009.1"/>
</dbReference>
<dbReference type="PRINTS" id="PR00034">
    <property type="entry name" value="HTHCRP"/>
</dbReference>
<keyword evidence="1" id="KW-0805">Transcription regulation</keyword>
<keyword evidence="8" id="KW-1185">Reference proteome</keyword>
<feature type="region of interest" description="Disordered" evidence="4">
    <location>
        <begin position="1"/>
        <end position="36"/>
    </location>
</feature>
<evidence type="ECO:0000256" key="2">
    <source>
        <dbReference type="ARBA" id="ARBA00023125"/>
    </source>
</evidence>
<protein>
    <submittedName>
        <fullName evidence="7">Helix-turn-helix domain-containing protein</fullName>
    </submittedName>
</protein>
<dbReference type="GO" id="GO:0005829">
    <property type="term" value="C:cytosol"/>
    <property type="evidence" value="ECO:0007669"/>
    <property type="project" value="TreeGrafter"/>
</dbReference>
<feature type="domain" description="HTH crp-type" evidence="6">
    <location>
        <begin position="182"/>
        <end position="256"/>
    </location>
</feature>
<dbReference type="FunFam" id="1.10.10.10:FF:000028">
    <property type="entry name" value="Fumarate/nitrate reduction transcriptional regulator Fnr"/>
    <property type="match status" value="1"/>
</dbReference>
<keyword evidence="3" id="KW-0804">Transcription</keyword>
<dbReference type="PANTHER" id="PTHR24567:SF75">
    <property type="entry name" value="FUMARATE AND NITRATE REDUCTION REGULATORY PROTEIN"/>
    <property type="match status" value="1"/>
</dbReference>
<dbReference type="PROSITE" id="PS00042">
    <property type="entry name" value="HTH_CRP_1"/>
    <property type="match status" value="1"/>
</dbReference>
<feature type="compositionally biased region" description="Polar residues" evidence="4">
    <location>
        <begin position="12"/>
        <end position="22"/>
    </location>
</feature>
<sequence>MLESLDARISSLAKSKSQANGHKQSETTPKAERKNISEAPCSTCSAHAQAICADLKDQEMDEIARNIRTRLVQTGQSVYREYEEAKYLYTVVTGEIRLANLLDDGRRQVTSFKTAGEVLGEQKNGYYQSDAEAVCDTVVCQIPIKILEKYLQEMPAMQTALTAKVLSEIHELRHHAILLGRKTPIEKIATFLVDRAEKLGGKDSVEVEVMLTMGRNDIADFLGLTIETVSRTITKMKNLGLLEVPSNHSIIIKDMAELENLAEGEK</sequence>
<evidence type="ECO:0000256" key="3">
    <source>
        <dbReference type="ARBA" id="ARBA00023163"/>
    </source>
</evidence>
<dbReference type="SMART" id="SM00419">
    <property type="entry name" value="HTH_CRP"/>
    <property type="match status" value="1"/>
</dbReference>
<dbReference type="SUPFAM" id="SSF51206">
    <property type="entry name" value="cAMP-binding domain-like"/>
    <property type="match status" value="1"/>
</dbReference>
<dbReference type="PROSITE" id="PS50042">
    <property type="entry name" value="CNMP_BINDING_3"/>
    <property type="match status" value="1"/>
</dbReference>
<evidence type="ECO:0000313" key="8">
    <source>
        <dbReference type="Proteomes" id="UP000476030"/>
    </source>
</evidence>
<dbReference type="InterPro" id="IPR014710">
    <property type="entry name" value="RmlC-like_jellyroll"/>
</dbReference>
<name>A0A6L8WBA7_9PROT</name>
<dbReference type="Gene3D" id="1.10.10.10">
    <property type="entry name" value="Winged helix-like DNA-binding domain superfamily/Winged helix DNA-binding domain"/>
    <property type="match status" value="1"/>
</dbReference>
<reference evidence="7 8" key="1">
    <citation type="submission" date="2019-12" db="EMBL/GenBank/DDBJ databases">
        <title>Snethiella sp. nov. sp. isolated from sea sand.</title>
        <authorList>
            <person name="Kim J."/>
            <person name="Jeong S.E."/>
            <person name="Jung H.S."/>
            <person name="Jeon C.O."/>
        </authorList>
    </citation>
    <scope>NUCLEOTIDE SEQUENCE [LARGE SCALE GENOMIC DNA]</scope>
    <source>
        <strain evidence="7 8">DP05</strain>
    </source>
</reference>
<dbReference type="Proteomes" id="UP000476030">
    <property type="component" value="Unassembled WGS sequence"/>
</dbReference>
<dbReference type="Pfam" id="PF13545">
    <property type="entry name" value="HTH_Crp_2"/>
    <property type="match status" value="1"/>
</dbReference>
<dbReference type="InterPro" id="IPR018490">
    <property type="entry name" value="cNMP-bd_dom_sf"/>
</dbReference>
<dbReference type="CDD" id="cd00038">
    <property type="entry name" value="CAP_ED"/>
    <property type="match status" value="1"/>
</dbReference>
<evidence type="ECO:0000313" key="7">
    <source>
        <dbReference type="EMBL" id="MZR32506.1"/>
    </source>
</evidence>
<dbReference type="CDD" id="cd00092">
    <property type="entry name" value="HTH_CRP"/>
    <property type="match status" value="1"/>
</dbReference>
<dbReference type="SUPFAM" id="SSF46785">
    <property type="entry name" value="Winged helix' DNA-binding domain"/>
    <property type="match status" value="1"/>
</dbReference>
<dbReference type="GO" id="GO:0003677">
    <property type="term" value="F:DNA binding"/>
    <property type="evidence" value="ECO:0007669"/>
    <property type="project" value="UniProtKB-KW"/>
</dbReference>
<dbReference type="InterPro" id="IPR036388">
    <property type="entry name" value="WH-like_DNA-bd_sf"/>
</dbReference>
<dbReference type="EMBL" id="WTUW01000009">
    <property type="protein sequence ID" value="MZR32506.1"/>
    <property type="molecule type" value="Genomic_DNA"/>
</dbReference>
<dbReference type="InterPro" id="IPR018335">
    <property type="entry name" value="Tscrpt_reg_HTH_Crp-type_CS"/>
</dbReference>
<dbReference type="Gene3D" id="2.60.120.10">
    <property type="entry name" value="Jelly Rolls"/>
    <property type="match status" value="1"/>
</dbReference>
<dbReference type="AlphaFoldDB" id="A0A6L8WBA7"/>
<comment type="caution">
    <text evidence="7">The sequence shown here is derived from an EMBL/GenBank/DDBJ whole genome shotgun (WGS) entry which is preliminary data.</text>
</comment>
<proteinExistence type="predicted"/>
<evidence type="ECO:0000259" key="6">
    <source>
        <dbReference type="PROSITE" id="PS51063"/>
    </source>
</evidence>
<keyword evidence="2" id="KW-0238">DNA-binding</keyword>
<dbReference type="InterPro" id="IPR050397">
    <property type="entry name" value="Env_Response_Regulators"/>
</dbReference>
<evidence type="ECO:0000259" key="5">
    <source>
        <dbReference type="PROSITE" id="PS50042"/>
    </source>
</evidence>
<feature type="domain" description="Cyclic nucleotide-binding" evidence="5">
    <location>
        <begin position="51"/>
        <end position="121"/>
    </location>
</feature>
<organism evidence="7 8">
    <name type="scientific">Sneathiella litorea</name>
    <dbReference type="NCBI Taxonomy" id="2606216"/>
    <lineage>
        <taxon>Bacteria</taxon>
        <taxon>Pseudomonadati</taxon>
        <taxon>Pseudomonadota</taxon>
        <taxon>Alphaproteobacteria</taxon>
        <taxon>Sneathiellales</taxon>
        <taxon>Sneathiellaceae</taxon>
        <taxon>Sneathiella</taxon>
    </lineage>
</organism>
<dbReference type="GO" id="GO:0003700">
    <property type="term" value="F:DNA-binding transcription factor activity"/>
    <property type="evidence" value="ECO:0007669"/>
    <property type="project" value="InterPro"/>
</dbReference>
<dbReference type="SMART" id="SM00100">
    <property type="entry name" value="cNMP"/>
    <property type="match status" value="1"/>
</dbReference>
<gene>
    <name evidence="7" type="ORF">GQE98_17840</name>
</gene>
<feature type="compositionally biased region" description="Basic and acidic residues" evidence="4">
    <location>
        <begin position="23"/>
        <end position="36"/>
    </location>
</feature>
<evidence type="ECO:0000256" key="1">
    <source>
        <dbReference type="ARBA" id="ARBA00023015"/>
    </source>
</evidence>
<evidence type="ECO:0000256" key="4">
    <source>
        <dbReference type="SAM" id="MobiDB-lite"/>
    </source>
</evidence>
<accession>A0A6L8WBA7</accession>
<dbReference type="InterPro" id="IPR012318">
    <property type="entry name" value="HTH_CRP"/>
</dbReference>
<dbReference type="Pfam" id="PF00027">
    <property type="entry name" value="cNMP_binding"/>
    <property type="match status" value="1"/>
</dbReference>
<dbReference type="InterPro" id="IPR000595">
    <property type="entry name" value="cNMP-bd_dom"/>
</dbReference>
<dbReference type="PANTHER" id="PTHR24567">
    <property type="entry name" value="CRP FAMILY TRANSCRIPTIONAL REGULATORY PROTEIN"/>
    <property type="match status" value="1"/>
</dbReference>